<feature type="transmembrane region" description="Helical" evidence="2">
    <location>
        <begin position="20"/>
        <end position="38"/>
    </location>
</feature>
<evidence type="ECO:0000256" key="1">
    <source>
        <dbReference type="SAM" id="MobiDB-lite"/>
    </source>
</evidence>
<accession>A0ABZ2LFN7</accession>
<keyword evidence="4" id="KW-1185">Reference proteome</keyword>
<feature type="region of interest" description="Disordered" evidence="1">
    <location>
        <begin position="168"/>
        <end position="195"/>
    </location>
</feature>
<keyword evidence="2" id="KW-0472">Membrane</keyword>
<evidence type="ECO:0000313" key="3">
    <source>
        <dbReference type="EMBL" id="WXB08596.1"/>
    </source>
</evidence>
<evidence type="ECO:0000256" key="2">
    <source>
        <dbReference type="SAM" id="Phobius"/>
    </source>
</evidence>
<name>A0ABZ2LFN7_9BACT</name>
<keyword evidence="2" id="KW-1133">Transmembrane helix</keyword>
<proteinExistence type="predicted"/>
<dbReference type="Proteomes" id="UP001374803">
    <property type="component" value="Chromosome"/>
</dbReference>
<keyword evidence="2" id="KW-0812">Transmembrane</keyword>
<protein>
    <submittedName>
        <fullName evidence="3">Uncharacterized protein</fullName>
    </submittedName>
</protein>
<dbReference type="EMBL" id="CP089983">
    <property type="protein sequence ID" value="WXB08596.1"/>
    <property type="molecule type" value="Genomic_DNA"/>
</dbReference>
<organism evidence="3 4">
    <name type="scientific">Pendulispora rubella</name>
    <dbReference type="NCBI Taxonomy" id="2741070"/>
    <lineage>
        <taxon>Bacteria</taxon>
        <taxon>Pseudomonadati</taxon>
        <taxon>Myxococcota</taxon>
        <taxon>Myxococcia</taxon>
        <taxon>Myxococcales</taxon>
        <taxon>Sorangiineae</taxon>
        <taxon>Pendulisporaceae</taxon>
        <taxon>Pendulispora</taxon>
    </lineage>
</organism>
<evidence type="ECO:0000313" key="4">
    <source>
        <dbReference type="Proteomes" id="UP001374803"/>
    </source>
</evidence>
<sequence>MARPLLDRLNLNPRERRLVGILGIIVVVLVIVGIPVFVQTTIMGRRSEVADTRTALDAVQAARGQLRDRQAKKDAVTSRYASKAPPLAGFLEQQARAQKIDLSDSVDRPEVPIGAAKKYTERNTVVHIKKAGMYAIAKFLESIEKSGHPILISRLQLRKRVSEPDSYDMELGVSAFDRNAPPPKKEKEKEKEEKP</sequence>
<dbReference type="RefSeq" id="WP_394838268.1">
    <property type="nucleotide sequence ID" value="NZ_CP089929.1"/>
</dbReference>
<reference evidence="3" key="1">
    <citation type="submission" date="2021-12" db="EMBL/GenBank/DDBJ databases">
        <title>Discovery of the Pendulisporaceae a myxobacterial family with distinct sporulation behavior and unique specialized metabolism.</title>
        <authorList>
            <person name="Garcia R."/>
            <person name="Popoff A."/>
            <person name="Bader C.D."/>
            <person name="Loehr J."/>
            <person name="Walesch S."/>
            <person name="Walt C."/>
            <person name="Boldt J."/>
            <person name="Bunk B."/>
            <person name="Haeckl F.J.F.P.J."/>
            <person name="Gunesch A.P."/>
            <person name="Birkelbach J."/>
            <person name="Nuebel U."/>
            <person name="Pietschmann T."/>
            <person name="Bach T."/>
            <person name="Mueller R."/>
        </authorList>
    </citation>
    <scope>NUCLEOTIDE SEQUENCE</scope>
    <source>
        <strain evidence="3">MSr11367</strain>
    </source>
</reference>
<gene>
    <name evidence="3" type="ORF">LVJ94_15290</name>
</gene>
<feature type="compositionally biased region" description="Basic and acidic residues" evidence="1">
    <location>
        <begin position="183"/>
        <end position="195"/>
    </location>
</feature>